<proteinExistence type="predicted"/>
<dbReference type="AlphaFoldDB" id="A0A9W7GHG8"/>
<dbReference type="OrthoDB" id="10515812at2759"/>
<feature type="transmembrane region" description="Helical" evidence="1">
    <location>
        <begin position="78"/>
        <end position="97"/>
    </location>
</feature>
<evidence type="ECO:0000313" key="2">
    <source>
        <dbReference type="EMBL" id="GMI45622.1"/>
    </source>
</evidence>
<evidence type="ECO:0000256" key="1">
    <source>
        <dbReference type="SAM" id="Phobius"/>
    </source>
</evidence>
<reference evidence="3" key="1">
    <citation type="journal article" date="2023" name="Commun. Biol.">
        <title>Genome analysis of Parmales, the sister group of diatoms, reveals the evolutionary specialization of diatoms from phago-mixotrophs to photoautotrophs.</title>
        <authorList>
            <person name="Ban H."/>
            <person name="Sato S."/>
            <person name="Yoshikawa S."/>
            <person name="Yamada K."/>
            <person name="Nakamura Y."/>
            <person name="Ichinomiya M."/>
            <person name="Sato N."/>
            <person name="Blanc-Mathieu R."/>
            <person name="Endo H."/>
            <person name="Kuwata A."/>
            <person name="Ogata H."/>
        </authorList>
    </citation>
    <scope>NUCLEOTIDE SEQUENCE [LARGE SCALE GENOMIC DNA]</scope>
</reference>
<accession>A0A9W7GHG8</accession>
<keyword evidence="1" id="KW-1133">Transmembrane helix</keyword>
<feature type="non-terminal residue" evidence="2">
    <location>
        <position position="159"/>
    </location>
</feature>
<keyword evidence="1" id="KW-0472">Membrane</keyword>
<evidence type="ECO:0000313" key="3">
    <source>
        <dbReference type="Proteomes" id="UP001165065"/>
    </source>
</evidence>
<gene>
    <name evidence="2" type="ORF">TrCOL_g3883</name>
</gene>
<keyword evidence="3" id="KW-1185">Reference proteome</keyword>
<dbReference type="EMBL" id="BRYA01000258">
    <property type="protein sequence ID" value="GMI45622.1"/>
    <property type="molecule type" value="Genomic_DNA"/>
</dbReference>
<sequence>MISYDNTTIPTRIPALGEQTLRQNLPLRCPSGKLTDGNERDMKDPSSYAQKTIAGIFTSSKPYGKPSLRGRPTSGPGFFMRLLLVLGLLMVSVKGAGAPTPTQRMQKKDLGGRALAQEGLQEVQGRILIERSVDGMSSLFNTICKGTDSATSVMTNGDT</sequence>
<dbReference type="Proteomes" id="UP001165065">
    <property type="component" value="Unassembled WGS sequence"/>
</dbReference>
<keyword evidence="1" id="KW-0812">Transmembrane</keyword>
<protein>
    <submittedName>
        <fullName evidence="2">Uncharacterized protein</fullName>
    </submittedName>
</protein>
<comment type="caution">
    <text evidence="2">The sequence shown here is derived from an EMBL/GenBank/DDBJ whole genome shotgun (WGS) entry which is preliminary data.</text>
</comment>
<name>A0A9W7GHG8_9STRA</name>
<organism evidence="2 3">
    <name type="scientific">Triparma columacea</name>
    <dbReference type="NCBI Taxonomy" id="722753"/>
    <lineage>
        <taxon>Eukaryota</taxon>
        <taxon>Sar</taxon>
        <taxon>Stramenopiles</taxon>
        <taxon>Ochrophyta</taxon>
        <taxon>Bolidophyceae</taxon>
        <taxon>Parmales</taxon>
        <taxon>Triparmaceae</taxon>
        <taxon>Triparma</taxon>
    </lineage>
</organism>